<dbReference type="GO" id="GO:0060271">
    <property type="term" value="P:cilium assembly"/>
    <property type="evidence" value="ECO:0007669"/>
    <property type="project" value="TreeGrafter"/>
</dbReference>
<dbReference type="GO" id="GO:0007020">
    <property type="term" value="P:microtubule nucleation"/>
    <property type="evidence" value="ECO:0007669"/>
    <property type="project" value="TreeGrafter"/>
</dbReference>
<accession>A0A7K7VQW5</accession>
<dbReference type="AlphaFoldDB" id="A0A7K7VQW5"/>
<evidence type="ECO:0000313" key="3">
    <source>
        <dbReference type="Proteomes" id="UP000533954"/>
    </source>
</evidence>
<feature type="non-terminal residue" evidence="2">
    <location>
        <position position="51"/>
    </location>
</feature>
<comment type="caution">
    <text evidence="2">The sequence shown here is derived from an EMBL/GenBank/DDBJ whole genome shotgun (WGS) entry which is preliminary data.</text>
</comment>
<proteinExistence type="predicted"/>
<dbReference type="GO" id="GO:0034451">
    <property type="term" value="C:centriolar satellite"/>
    <property type="evidence" value="ECO:0007669"/>
    <property type="project" value="TreeGrafter"/>
</dbReference>
<dbReference type="EMBL" id="VZSX01000244">
    <property type="protein sequence ID" value="NXA42854.1"/>
    <property type="molecule type" value="Genomic_DNA"/>
</dbReference>
<dbReference type="GO" id="GO:0045931">
    <property type="term" value="P:positive regulation of mitotic cell cycle"/>
    <property type="evidence" value="ECO:0007669"/>
    <property type="project" value="TreeGrafter"/>
</dbReference>
<evidence type="ECO:0000256" key="1">
    <source>
        <dbReference type="SAM" id="Coils"/>
    </source>
</evidence>
<keyword evidence="1" id="KW-0175">Coiled coil</keyword>
<feature type="non-terminal residue" evidence="2">
    <location>
        <position position="1"/>
    </location>
</feature>
<sequence>MFQCADKSSLNKDFPTMEVKKLKKQNDSLRTTIAQMRKEMESLNEQMLPSC</sequence>
<dbReference type="GO" id="GO:0007099">
    <property type="term" value="P:centriole replication"/>
    <property type="evidence" value="ECO:0007669"/>
    <property type="project" value="TreeGrafter"/>
</dbReference>
<feature type="coiled-coil region" evidence="1">
    <location>
        <begin position="19"/>
        <end position="46"/>
    </location>
</feature>
<name>A0A7K7VQW5_EUDEL</name>
<gene>
    <name evidence="2" type="primary">Ccdc57</name>
    <name evidence="2" type="ORF">EUDELE_R02411</name>
</gene>
<dbReference type="OrthoDB" id="568502at2759"/>
<reference evidence="2 3" key="1">
    <citation type="submission" date="2019-09" db="EMBL/GenBank/DDBJ databases">
        <title>Bird 10,000 Genomes (B10K) Project - Family phase.</title>
        <authorList>
            <person name="Zhang G."/>
        </authorList>
    </citation>
    <scope>NUCLEOTIDE SEQUENCE [LARGE SCALE GENOMIC DNA]</scope>
    <source>
        <strain evidence="2">B10K-LSUMZ-16893</strain>
    </source>
</reference>
<dbReference type="GO" id="GO:0005876">
    <property type="term" value="C:spindle microtubule"/>
    <property type="evidence" value="ECO:0007669"/>
    <property type="project" value="TreeGrafter"/>
</dbReference>
<keyword evidence="3" id="KW-1185">Reference proteome</keyword>
<dbReference type="GO" id="GO:0005814">
    <property type="term" value="C:centriole"/>
    <property type="evidence" value="ECO:0007669"/>
    <property type="project" value="TreeGrafter"/>
</dbReference>
<evidence type="ECO:0000313" key="2">
    <source>
        <dbReference type="EMBL" id="NXA42854.1"/>
    </source>
</evidence>
<protein>
    <submittedName>
        <fullName evidence="2">CCD57 protein</fullName>
    </submittedName>
</protein>
<dbReference type="InterPro" id="IPR042481">
    <property type="entry name" value="CCDC57"/>
</dbReference>
<dbReference type="Proteomes" id="UP000533954">
    <property type="component" value="Unassembled WGS sequence"/>
</dbReference>
<dbReference type="PANTHER" id="PTHR46725">
    <property type="entry name" value="COILED-COIL DOMAIN-CONTAINING PROTEIN 57"/>
    <property type="match status" value="1"/>
</dbReference>
<dbReference type="PANTHER" id="PTHR46725:SF1">
    <property type="entry name" value="COILED-COIL DOMAIN-CONTAINING PROTEIN 57"/>
    <property type="match status" value="1"/>
</dbReference>
<organism evidence="2 3">
    <name type="scientific">Eudromia elegans</name>
    <name type="common">Elegant crested-tinamou</name>
    <dbReference type="NCBI Taxonomy" id="8805"/>
    <lineage>
        <taxon>Eukaryota</taxon>
        <taxon>Metazoa</taxon>
        <taxon>Chordata</taxon>
        <taxon>Craniata</taxon>
        <taxon>Vertebrata</taxon>
        <taxon>Euteleostomi</taxon>
        <taxon>Archelosauria</taxon>
        <taxon>Archosauria</taxon>
        <taxon>Dinosauria</taxon>
        <taxon>Saurischia</taxon>
        <taxon>Theropoda</taxon>
        <taxon>Coelurosauria</taxon>
        <taxon>Aves</taxon>
        <taxon>Palaeognathae</taxon>
        <taxon>Tinamiformes</taxon>
        <taxon>Tinamidae</taxon>
        <taxon>Eudromia</taxon>
    </lineage>
</organism>